<protein>
    <submittedName>
        <fullName evidence="2">Lactate utilization protein C</fullName>
    </submittedName>
</protein>
<dbReference type="Gene3D" id="3.40.50.10420">
    <property type="entry name" value="NagB/RpiA/CoA transferase-like"/>
    <property type="match status" value="1"/>
</dbReference>
<organism evidence="2 3">
    <name type="scientific">Olivibacter ginsenosidimutans</name>
    <dbReference type="NCBI Taxonomy" id="1176537"/>
    <lineage>
        <taxon>Bacteria</taxon>
        <taxon>Pseudomonadati</taxon>
        <taxon>Bacteroidota</taxon>
        <taxon>Sphingobacteriia</taxon>
        <taxon>Sphingobacteriales</taxon>
        <taxon>Sphingobacteriaceae</taxon>
        <taxon>Olivibacter</taxon>
    </lineage>
</organism>
<dbReference type="InterPro" id="IPR003741">
    <property type="entry name" value="LUD_dom"/>
</dbReference>
<sequence length="216" mass="24568">MQEATAKERLLKKIRKALLVKRDNPYPNLEEVPLYKEIDEPLEILFAQRFTEVAGNFVFCEDEIQLIENILAITEHEQVKKIYAWEQAVQEILDRYEFPYYKTDIDFKNAEIGITTCEALIARTGSIMVTNGSAAGRRLSIYPPIHVVIAYTSQIVMDLKDGFEVLKKKYTSLPSMISTITGPSRTADIEKTLVLGAHGPKQVYLLLLDDTLQGKE</sequence>
<evidence type="ECO:0000259" key="1">
    <source>
        <dbReference type="Pfam" id="PF02589"/>
    </source>
</evidence>
<dbReference type="InterPro" id="IPR037171">
    <property type="entry name" value="NagB/RpiA_transferase-like"/>
</dbReference>
<dbReference type="SUPFAM" id="SSF100950">
    <property type="entry name" value="NagB/RpiA/CoA transferase-like"/>
    <property type="match status" value="1"/>
</dbReference>
<name>A0ABP9C6E7_9SPHI</name>
<comment type="caution">
    <text evidence="2">The sequence shown here is derived from an EMBL/GenBank/DDBJ whole genome shotgun (WGS) entry which is preliminary data.</text>
</comment>
<dbReference type="InterPro" id="IPR024185">
    <property type="entry name" value="FTHF_cligase-like_sf"/>
</dbReference>
<evidence type="ECO:0000313" key="3">
    <source>
        <dbReference type="Proteomes" id="UP001501411"/>
    </source>
</evidence>
<dbReference type="PANTHER" id="PTHR43682:SF1">
    <property type="entry name" value="LACTATE UTILIZATION PROTEIN C"/>
    <property type="match status" value="1"/>
</dbReference>
<evidence type="ECO:0000313" key="2">
    <source>
        <dbReference type="EMBL" id="GAA4804291.1"/>
    </source>
</evidence>
<proteinExistence type="predicted"/>
<dbReference type="Proteomes" id="UP001501411">
    <property type="component" value="Unassembled WGS sequence"/>
</dbReference>
<dbReference type="RefSeq" id="WP_345234146.1">
    <property type="nucleotide sequence ID" value="NZ_BAABIQ010000043.1"/>
</dbReference>
<gene>
    <name evidence="2" type="ORF">GCM10023231_36700</name>
</gene>
<dbReference type="EMBL" id="BAABIQ010000043">
    <property type="protein sequence ID" value="GAA4804291.1"/>
    <property type="molecule type" value="Genomic_DNA"/>
</dbReference>
<reference evidence="3" key="1">
    <citation type="journal article" date="2019" name="Int. J. Syst. Evol. Microbiol.">
        <title>The Global Catalogue of Microorganisms (GCM) 10K type strain sequencing project: providing services to taxonomists for standard genome sequencing and annotation.</title>
        <authorList>
            <consortium name="The Broad Institute Genomics Platform"/>
            <consortium name="The Broad Institute Genome Sequencing Center for Infectious Disease"/>
            <person name="Wu L."/>
            <person name="Ma J."/>
        </authorList>
    </citation>
    <scope>NUCLEOTIDE SEQUENCE [LARGE SCALE GENOMIC DNA]</scope>
    <source>
        <strain evidence="3">JCM 18200</strain>
    </source>
</reference>
<accession>A0ABP9C6E7</accession>
<feature type="domain" description="LUD" evidence="1">
    <location>
        <begin position="83"/>
        <end position="208"/>
    </location>
</feature>
<dbReference type="PANTHER" id="PTHR43682">
    <property type="entry name" value="LACTATE UTILIZATION PROTEIN C"/>
    <property type="match status" value="1"/>
</dbReference>
<keyword evidence="3" id="KW-1185">Reference proteome</keyword>
<dbReference type="Pfam" id="PF02589">
    <property type="entry name" value="LUD_dom"/>
    <property type="match status" value="1"/>
</dbReference>